<dbReference type="SMART" id="SM00729">
    <property type="entry name" value="Elp3"/>
    <property type="match status" value="1"/>
</dbReference>
<evidence type="ECO:0000256" key="8">
    <source>
        <dbReference type="ARBA" id="ARBA00022220"/>
    </source>
</evidence>
<dbReference type="Proteomes" id="UP000254425">
    <property type="component" value="Chromosome"/>
</dbReference>
<evidence type="ECO:0000256" key="16">
    <source>
        <dbReference type="ARBA" id="ARBA00048468"/>
    </source>
</evidence>
<dbReference type="PROSITE" id="PS51918">
    <property type="entry name" value="RADICAL_SAM"/>
    <property type="match status" value="2"/>
</dbReference>
<dbReference type="InterPro" id="IPR007197">
    <property type="entry name" value="rSAM"/>
</dbReference>
<dbReference type="EMBL" id="CP031320">
    <property type="protein sequence ID" value="AXK34586.1"/>
    <property type="molecule type" value="Genomic_DNA"/>
</dbReference>
<dbReference type="PANTHER" id="PTHR43076:SF1">
    <property type="entry name" value="LIPOYL SYNTHASE 2"/>
    <property type="match status" value="1"/>
</dbReference>
<dbReference type="InterPro" id="IPR013785">
    <property type="entry name" value="Aldolase_TIM"/>
</dbReference>
<comment type="cofactor">
    <cofactor evidence="1">
        <name>[4Fe-4S] cluster</name>
        <dbReference type="ChEBI" id="CHEBI:49883"/>
    </cofactor>
</comment>
<dbReference type="NCBIfam" id="NF005609">
    <property type="entry name" value="PRK07360.1"/>
    <property type="match status" value="1"/>
</dbReference>
<evidence type="ECO:0000256" key="10">
    <source>
        <dbReference type="ARBA" id="ARBA00022679"/>
    </source>
</evidence>
<keyword evidence="10 20" id="KW-0808">Transferase</keyword>
<dbReference type="NCBIfam" id="TIGR03551">
    <property type="entry name" value="F420_cofH"/>
    <property type="match status" value="1"/>
</dbReference>
<evidence type="ECO:0000256" key="6">
    <source>
        <dbReference type="ARBA" id="ARBA00012126"/>
    </source>
</evidence>
<evidence type="ECO:0000313" key="21">
    <source>
        <dbReference type="Proteomes" id="UP000254425"/>
    </source>
</evidence>
<evidence type="ECO:0000256" key="14">
    <source>
        <dbReference type="ARBA" id="ARBA00023014"/>
    </source>
</evidence>
<dbReference type="SUPFAM" id="SSF102114">
    <property type="entry name" value="Radical SAM enzymes"/>
    <property type="match status" value="2"/>
</dbReference>
<feature type="region of interest" description="Disordered" evidence="18">
    <location>
        <begin position="1"/>
        <end position="22"/>
    </location>
</feature>
<comment type="similarity">
    <text evidence="4">In the C-terminal section; belongs to the radical SAM superfamily. CofH family.</text>
</comment>
<dbReference type="SFLD" id="SFLDG01388">
    <property type="entry name" value="7_8-didemethyl-8-hydroxy-5-dea"/>
    <property type="match status" value="2"/>
</dbReference>
<evidence type="ECO:0000256" key="17">
    <source>
        <dbReference type="ARBA" id="ARBA00048974"/>
    </source>
</evidence>
<dbReference type="SFLD" id="SFLDF00294">
    <property type="entry name" value="7_8-didemethyl-8-hydroxy-5-dea"/>
    <property type="match status" value="1"/>
</dbReference>
<feature type="region of interest" description="Disordered" evidence="18">
    <location>
        <begin position="417"/>
        <end position="450"/>
    </location>
</feature>
<feature type="domain" description="Radical SAM core" evidence="19">
    <location>
        <begin position="78"/>
        <end position="328"/>
    </location>
</feature>
<dbReference type="Pfam" id="PF04055">
    <property type="entry name" value="Radical_SAM"/>
    <property type="match status" value="2"/>
</dbReference>
<dbReference type="NCBIfam" id="TIGR03550">
    <property type="entry name" value="F420_cofG"/>
    <property type="match status" value="1"/>
</dbReference>
<dbReference type="UniPathway" id="UPA00072"/>
<keyword evidence="13" id="KW-0408">Iron</keyword>
<keyword evidence="21" id="KW-1185">Reference proteome</keyword>
<evidence type="ECO:0000256" key="3">
    <source>
        <dbReference type="ARBA" id="ARBA00004712"/>
    </source>
</evidence>
<dbReference type="SFLD" id="SFLDG01064">
    <property type="entry name" value="F420__menaquinone_cofactor_bio"/>
    <property type="match status" value="2"/>
</dbReference>
<proteinExistence type="inferred from homology"/>
<dbReference type="Gene3D" id="3.20.20.70">
    <property type="entry name" value="Aldolase class I"/>
    <property type="match status" value="2"/>
</dbReference>
<dbReference type="SFLD" id="SFLDS00029">
    <property type="entry name" value="Radical_SAM"/>
    <property type="match status" value="2"/>
</dbReference>
<dbReference type="InterPro" id="IPR006638">
    <property type="entry name" value="Elp3/MiaA/NifB-like_rSAM"/>
</dbReference>
<feature type="domain" description="Radical SAM core" evidence="19">
    <location>
        <begin position="541"/>
        <end position="784"/>
    </location>
</feature>
<dbReference type="Pfam" id="PF19288">
    <property type="entry name" value="CofH_C"/>
    <property type="match status" value="1"/>
</dbReference>
<evidence type="ECO:0000256" key="7">
    <source>
        <dbReference type="ARBA" id="ARBA00012289"/>
    </source>
</evidence>
<evidence type="ECO:0000256" key="18">
    <source>
        <dbReference type="SAM" id="MobiDB-lite"/>
    </source>
</evidence>
<evidence type="ECO:0000256" key="5">
    <source>
        <dbReference type="ARBA" id="ARBA00010826"/>
    </source>
</evidence>
<comment type="catalytic activity">
    <reaction evidence="16">
        <text>5-amino-6-(D-ribitylamino)uracil + L-tyrosine + S-adenosyl-L-methionine = 5-amino-5-(4-hydroxybenzyl)-6-(D-ribitylimino)-5,6-dihydrouracil + 2-iminoacetate + 5'-deoxyadenosine + L-methionine + H(+)</text>
        <dbReference type="Rhea" id="RHEA:55200"/>
        <dbReference type="ChEBI" id="CHEBI:15378"/>
        <dbReference type="ChEBI" id="CHEBI:15934"/>
        <dbReference type="ChEBI" id="CHEBI:17319"/>
        <dbReference type="ChEBI" id="CHEBI:57844"/>
        <dbReference type="ChEBI" id="CHEBI:58315"/>
        <dbReference type="ChEBI" id="CHEBI:59789"/>
        <dbReference type="ChEBI" id="CHEBI:77846"/>
        <dbReference type="ChEBI" id="CHEBI:85936"/>
        <dbReference type="EC" id="2.5.1.147"/>
    </reaction>
</comment>
<dbReference type="RefSeq" id="WP_208880102.1">
    <property type="nucleotide sequence ID" value="NZ_CP031320.1"/>
</dbReference>
<evidence type="ECO:0000256" key="15">
    <source>
        <dbReference type="ARBA" id="ARBA00023239"/>
    </source>
</evidence>
<organism evidence="20 21">
    <name type="scientific">Streptomyces armeniacus</name>
    <dbReference type="NCBI Taxonomy" id="83291"/>
    <lineage>
        <taxon>Bacteria</taxon>
        <taxon>Bacillati</taxon>
        <taxon>Actinomycetota</taxon>
        <taxon>Actinomycetes</taxon>
        <taxon>Kitasatosporales</taxon>
        <taxon>Streptomycetaceae</taxon>
        <taxon>Streptomyces</taxon>
    </lineage>
</organism>
<comment type="similarity">
    <text evidence="5">In the N-terminal section; belongs to the radical SAM superfamily. CofG family.</text>
</comment>
<keyword evidence="15" id="KW-0456">Lyase</keyword>
<dbReference type="EC" id="2.5.1.147" evidence="7"/>
<dbReference type="SFLD" id="SFLDF00293">
    <property type="entry name" value="((2_3_4_5-tetrahydroxypentyl)a"/>
    <property type="match status" value="1"/>
</dbReference>
<feature type="compositionally biased region" description="Basic and acidic residues" evidence="18">
    <location>
        <begin position="417"/>
        <end position="430"/>
    </location>
</feature>
<dbReference type="FunFam" id="3.20.20.70:FF:000134">
    <property type="entry name" value="7,8-didemethyl-8-hydroxy-5-deazariboflavin synthase"/>
    <property type="match status" value="1"/>
</dbReference>
<name>A0A345XSH0_9ACTN</name>
<evidence type="ECO:0000256" key="1">
    <source>
        <dbReference type="ARBA" id="ARBA00001966"/>
    </source>
</evidence>
<dbReference type="CDD" id="cd01335">
    <property type="entry name" value="Radical_SAM"/>
    <property type="match status" value="2"/>
</dbReference>
<reference evidence="20 21" key="1">
    <citation type="submission" date="2018-07" db="EMBL/GenBank/DDBJ databases">
        <title>Draft genome of the type strain Streptomyces armeniacus ATCC 15676.</title>
        <authorList>
            <person name="Labana P."/>
            <person name="Gosse J.T."/>
            <person name="Boddy C.N."/>
        </authorList>
    </citation>
    <scope>NUCLEOTIDE SEQUENCE [LARGE SCALE GENOMIC DNA]</scope>
    <source>
        <strain evidence="20 21">ATCC 15676</strain>
    </source>
</reference>
<evidence type="ECO:0000259" key="19">
    <source>
        <dbReference type="PROSITE" id="PS51918"/>
    </source>
</evidence>
<evidence type="ECO:0000256" key="2">
    <source>
        <dbReference type="ARBA" id="ARBA00003692"/>
    </source>
</evidence>
<dbReference type="EC" id="4.3.1.32" evidence="6"/>
<dbReference type="AlphaFoldDB" id="A0A345XSH0"/>
<dbReference type="InterPro" id="IPR019940">
    <property type="entry name" value="CofH_family"/>
</dbReference>
<dbReference type="NCBIfam" id="TIGR00423">
    <property type="entry name" value="CofH family radical SAM protein"/>
    <property type="match status" value="1"/>
</dbReference>
<dbReference type="InterPro" id="IPR058240">
    <property type="entry name" value="rSAM_sf"/>
</dbReference>
<sequence length="875" mass="95226">MTTDAQTGQTGQPAGAAPPPTANAMRRALKRARDGVALDVGEAAVLLQARGGDLAELTAAARRVRDAGLEAAGRPGVVTYSKGVFVPLTRLCRDKCHYCTFVTVPGRLRRDGHGMFMSPDEVLDVARRGAALGCKEALFTLGDKPEDRWPEAREWLEAEGYDDTIAYVRAMAIRVLEETGLLPHLNPGVLSWTDLQRLKPVAPSMGMMLETTSERLWSEPGGPHHGSPDKEPAVRLRVLEDAGRSNVPFTSGLLIGIGETYEERADSLFALRRVQRAYHGIQEVIMQNFRAKPDTAMRGMPDAELTELVAAIAVARLILGPSARIQAPPNLVDGEFAMILDAGIDDWGGVSPLTIDHVNPERPWPQLERLTERTRESGFALRERLSVYPEFVQRGEPWLDPRLLPHVTALAEPETGLAREDAPVEGRPWQEPDEGFTAGGGGSGRTDLHRTIDTEGRTADRRDDFDEVYGDWADLRERAAPGMAPERIDTDVRGALATAADDPTRLTDAEALALLHADGPALDALCRTADAVRRDTVGDEVTYIVTRNINFTNVCYTGCRFCAFAQRRTDADAYTLSIDQVADRAQQAWDVGAVEVCMQGGIHPDLPGTAYFDIARAVRSRVPGMHVHAFSPMEVVNGASRTGMSVREWLSAAREAGLGSIPGTAAEILDDEVRWILTKGKLPASTWVEVVKTAHELGLPSSSTMMYGHVDQPRHWLAHLRLLARIQQETGGFTEFVTLPFIHTNAPVYLAGIARPGPTSRDNRAVTAMARLLLHPHITNIQTSWVKLGADGAAEMLRSGANDLGGTLMEETISRMAGSSYGSYRSVRDLVAIADAAGRPSRPRTTTYGAVPEERQRAALSSDGHLPELLPVLDD</sequence>
<feature type="region of interest" description="Disordered" evidence="18">
    <location>
        <begin position="854"/>
        <end position="875"/>
    </location>
</feature>
<evidence type="ECO:0000256" key="12">
    <source>
        <dbReference type="ARBA" id="ARBA00022723"/>
    </source>
</evidence>
<dbReference type="InterPro" id="IPR045567">
    <property type="entry name" value="CofH/MnqC-like_C"/>
</dbReference>
<accession>A0A345XSH0</accession>
<dbReference type="GO" id="GO:0044689">
    <property type="term" value="F:7,8-didemethyl-8-hydroxy-5-deazariboflavin synthase activity"/>
    <property type="evidence" value="ECO:0007669"/>
    <property type="project" value="UniProtKB-EC"/>
</dbReference>
<keyword evidence="11" id="KW-0949">S-adenosyl-L-methionine</keyword>
<dbReference type="SFLD" id="SFLDG01389">
    <property type="entry name" value="menaquinone_synthsis_involved"/>
    <property type="match status" value="1"/>
</dbReference>
<dbReference type="HAMAP" id="MF_01612">
    <property type="entry name" value="FO_synth_sub2"/>
    <property type="match status" value="1"/>
</dbReference>
<dbReference type="NCBIfam" id="NF006687">
    <property type="entry name" value="PRK09234.1"/>
    <property type="match status" value="1"/>
</dbReference>
<dbReference type="KEGG" id="sarm:DVA86_19975"/>
<comment type="pathway">
    <text evidence="3">Cofactor biosynthesis; coenzyme F0 biosynthesis.</text>
</comment>
<keyword evidence="12" id="KW-0479">Metal-binding</keyword>
<comment type="function">
    <text evidence="2">Catalyzes the radical-mediated synthesis of 7,8-didemethyl-8-hydroxy-5-deazariboflavin (FO) from 5-amino-6-(D-ribitylamino)uracil and L-tyrosine.</text>
</comment>
<dbReference type="GO" id="GO:0141093">
    <property type="term" value="F:5-amino-6-(D-ribitylamino)uracil--L-tyrosine 4-hydroxyphenyl transferase activity"/>
    <property type="evidence" value="ECO:0007669"/>
    <property type="project" value="UniProtKB-EC"/>
</dbReference>
<keyword evidence="14" id="KW-0411">Iron-sulfur</keyword>
<evidence type="ECO:0000313" key="20">
    <source>
        <dbReference type="EMBL" id="AXK34586.1"/>
    </source>
</evidence>
<keyword evidence="9" id="KW-0004">4Fe-4S</keyword>
<dbReference type="PANTHER" id="PTHR43076">
    <property type="entry name" value="FO SYNTHASE (COFH)"/>
    <property type="match status" value="1"/>
</dbReference>
<comment type="catalytic activity">
    <reaction evidence="17">
        <text>5-amino-5-(4-hydroxybenzyl)-6-(D-ribitylimino)-5,6-dihydrouracil + S-adenosyl-L-methionine = 7,8-didemethyl-8-hydroxy-5-deazariboflavin + 5'-deoxyadenosine + L-methionine + NH4(+) + H(+)</text>
        <dbReference type="Rhea" id="RHEA:55204"/>
        <dbReference type="ChEBI" id="CHEBI:15378"/>
        <dbReference type="ChEBI" id="CHEBI:17319"/>
        <dbReference type="ChEBI" id="CHEBI:28938"/>
        <dbReference type="ChEBI" id="CHEBI:57844"/>
        <dbReference type="ChEBI" id="CHEBI:59789"/>
        <dbReference type="ChEBI" id="CHEBI:59904"/>
        <dbReference type="ChEBI" id="CHEBI:85936"/>
        <dbReference type="EC" id="4.3.1.32"/>
    </reaction>
</comment>
<dbReference type="InterPro" id="IPR020050">
    <property type="entry name" value="FO_synthase_su2"/>
</dbReference>
<evidence type="ECO:0000256" key="9">
    <source>
        <dbReference type="ARBA" id="ARBA00022485"/>
    </source>
</evidence>
<gene>
    <name evidence="20" type="ORF">DVA86_19975</name>
</gene>
<evidence type="ECO:0000256" key="13">
    <source>
        <dbReference type="ARBA" id="ARBA00023004"/>
    </source>
</evidence>
<dbReference type="GO" id="GO:0046872">
    <property type="term" value="F:metal ion binding"/>
    <property type="evidence" value="ECO:0007669"/>
    <property type="project" value="UniProtKB-KW"/>
</dbReference>
<protein>
    <recommendedName>
        <fullName evidence="8">FO synthase</fullName>
        <ecNumber evidence="7">2.5.1.147</ecNumber>
        <ecNumber evidence="6">4.3.1.32</ecNumber>
    </recommendedName>
</protein>
<dbReference type="NCBIfam" id="NF004884">
    <property type="entry name" value="PRK06245.1"/>
    <property type="match status" value="1"/>
</dbReference>
<feature type="compositionally biased region" description="Low complexity" evidence="18">
    <location>
        <begin position="1"/>
        <end position="15"/>
    </location>
</feature>
<evidence type="ECO:0000256" key="4">
    <source>
        <dbReference type="ARBA" id="ARBA00010051"/>
    </source>
</evidence>
<dbReference type="HAMAP" id="MF_01611">
    <property type="entry name" value="FO_synth_sub1"/>
    <property type="match status" value="1"/>
</dbReference>
<dbReference type="SFLD" id="SFLDF00343">
    <property type="entry name" value="aminofutalosine_synthase_(mqnE"/>
    <property type="match status" value="1"/>
</dbReference>
<dbReference type="InterPro" id="IPR019939">
    <property type="entry name" value="CofG_family"/>
</dbReference>
<dbReference type="GO" id="GO:0051539">
    <property type="term" value="F:4 iron, 4 sulfur cluster binding"/>
    <property type="evidence" value="ECO:0007669"/>
    <property type="project" value="UniProtKB-KW"/>
</dbReference>
<evidence type="ECO:0000256" key="11">
    <source>
        <dbReference type="ARBA" id="ARBA00022691"/>
    </source>
</evidence>
<dbReference type="InterPro" id="IPR034405">
    <property type="entry name" value="F420"/>
</dbReference>